<feature type="domain" description="XPG-I" evidence="2">
    <location>
        <begin position="128"/>
        <end position="198"/>
    </location>
</feature>
<organism evidence="3 4">
    <name type="scientific">Ephemerocybe angulata</name>
    <dbReference type="NCBI Taxonomy" id="980116"/>
    <lineage>
        <taxon>Eukaryota</taxon>
        <taxon>Fungi</taxon>
        <taxon>Dikarya</taxon>
        <taxon>Basidiomycota</taxon>
        <taxon>Agaricomycotina</taxon>
        <taxon>Agaricomycetes</taxon>
        <taxon>Agaricomycetidae</taxon>
        <taxon>Agaricales</taxon>
        <taxon>Agaricineae</taxon>
        <taxon>Psathyrellaceae</taxon>
        <taxon>Ephemerocybe</taxon>
    </lineage>
</organism>
<sequence>MGINGLWQAIAPAAHHRSFAEFLTSEAVERTSNGESLPVIGVDASPLMFEAQGAAIRARKKGGSLARIGRNAEYGTLMKFLEQFIRAPCIVHVVFDGGARPVRKRNRAVGQGRSQEHYLAGGFRALLDAFGFYWSIAPGEGEAQLAHMNRAGIVDFVFTSDSDIFLFGAVRVIRRPQMKENRDHIEVYTSDALEDQDSGALSRSGILFLAVVAGGDYNTTGLRGCGFDTAYTLAQSTELPQLLNAAISTEAGSSNVSDPLARFRRRLRSGLITNPNLRTKRLSAAHGIPESFPDPGIVRQYANPITDVGPNLVAKRDVNLPDTDRLVRAACDILEWRWARTYEMLKSSAWPGHCMRQILEMKRNGITSHMSDTDYYSKANGLGGKAIRAILKITTTSHPGASGVFKYCGLETWIQSVNVPAIQAYEEVMRCDIGPSAKFRTSATLWIPGKIINYVHPELVAQFFHDEACRQAPPRCGTKRAASASPPRTPSSHERRNLKVHVTEVYDARLGKIVLDLCTDDEESD</sequence>
<keyword evidence="4" id="KW-1185">Reference proteome</keyword>
<dbReference type="Proteomes" id="UP000521943">
    <property type="component" value="Unassembled WGS sequence"/>
</dbReference>
<reference evidence="3 4" key="1">
    <citation type="submission" date="2020-07" db="EMBL/GenBank/DDBJ databases">
        <title>Comparative genomics of pyrophilous fungi reveals a link between fire events and developmental genes.</title>
        <authorList>
            <consortium name="DOE Joint Genome Institute"/>
            <person name="Steindorff A.S."/>
            <person name="Carver A."/>
            <person name="Calhoun S."/>
            <person name="Stillman K."/>
            <person name="Liu H."/>
            <person name="Lipzen A."/>
            <person name="Pangilinan J."/>
            <person name="Labutti K."/>
            <person name="Bruns T.D."/>
            <person name="Grigoriev I.V."/>
        </authorList>
    </citation>
    <scope>NUCLEOTIDE SEQUENCE [LARGE SCALE GENOMIC DNA]</scope>
    <source>
        <strain evidence="3 4">CBS 144469</strain>
    </source>
</reference>
<dbReference type="AlphaFoldDB" id="A0A8H6HHU8"/>
<dbReference type="InterPro" id="IPR006084">
    <property type="entry name" value="XPG/Rad2"/>
</dbReference>
<dbReference type="PANTHER" id="PTHR11081:SF75">
    <property type="entry name" value="ENDONUCLEASE, PUTATIVE (AFU_ORTHOLOGUE AFUA_3G13260)-RELATED"/>
    <property type="match status" value="1"/>
</dbReference>
<evidence type="ECO:0000313" key="3">
    <source>
        <dbReference type="EMBL" id="KAF6746457.1"/>
    </source>
</evidence>
<proteinExistence type="predicted"/>
<evidence type="ECO:0000256" key="1">
    <source>
        <dbReference type="SAM" id="MobiDB-lite"/>
    </source>
</evidence>
<dbReference type="GO" id="GO:0017108">
    <property type="term" value="F:5'-flap endonuclease activity"/>
    <property type="evidence" value="ECO:0007669"/>
    <property type="project" value="TreeGrafter"/>
</dbReference>
<dbReference type="PANTHER" id="PTHR11081">
    <property type="entry name" value="FLAP ENDONUCLEASE FAMILY MEMBER"/>
    <property type="match status" value="1"/>
</dbReference>
<comment type="caution">
    <text evidence="3">The sequence shown here is derived from an EMBL/GenBank/DDBJ whole genome shotgun (WGS) entry which is preliminary data.</text>
</comment>
<name>A0A8H6HHU8_9AGAR</name>
<dbReference type="GO" id="GO:0006281">
    <property type="term" value="P:DNA repair"/>
    <property type="evidence" value="ECO:0007669"/>
    <property type="project" value="UniProtKB-ARBA"/>
</dbReference>
<dbReference type="InterPro" id="IPR036279">
    <property type="entry name" value="5-3_exonuclease_C_sf"/>
</dbReference>
<protein>
    <submittedName>
        <fullName evidence="3">PIN domain-like protein</fullName>
    </submittedName>
</protein>
<dbReference type="SMART" id="SM00484">
    <property type="entry name" value="XPGI"/>
    <property type="match status" value="1"/>
</dbReference>
<dbReference type="CDD" id="cd09870">
    <property type="entry name" value="PIN_YEN1"/>
    <property type="match status" value="1"/>
</dbReference>
<dbReference type="PRINTS" id="PR00853">
    <property type="entry name" value="XPGRADSUPER"/>
</dbReference>
<dbReference type="InterPro" id="IPR029060">
    <property type="entry name" value="PIN-like_dom_sf"/>
</dbReference>
<feature type="region of interest" description="Disordered" evidence="1">
    <location>
        <begin position="474"/>
        <end position="496"/>
    </location>
</feature>
<evidence type="ECO:0000313" key="4">
    <source>
        <dbReference type="Proteomes" id="UP000521943"/>
    </source>
</evidence>
<dbReference type="OrthoDB" id="2148513at2759"/>
<accession>A0A8H6HHU8</accession>
<dbReference type="EMBL" id="JACGCI010000092">
    <property type="protein sequence ID" value="KAF6746457.1"/>
    <property type="molecule type" value="Genomic_DNA"/>
</dbReference>
<dbReference type="InterPro" id="IPR006086">
    <property type="entry name" value="XPG-I_dom"/>
</dbReference>
<dbReference type="SUPFAM" id="SSF47807">
    <property type="entry name" value="5' to 3' exonuclease, C-terminal subdomain"/>
    <property type="match status" value="1"/>
</dbReference>
<evidence type="ECO:0000259" key="2">
    <source>
        <dbReference type="SMART" id="SM00484"/>
    </source>
</evidence>
<dbReference type="Pfam" id="PF00867">
    <property type="entry name" value="XPG_I"/>
    <property type="match status" value="1"/>
</dbReference>
<dbReference type="Gene3D" id="3.40.50.1010">
    <property type="entry name" value="5'-nuclease"/>
    <property type="match status" value="2"/>
</dbReference>
<dbReference type="SUPFAM" id="SSF88723">
    <property type="entry name" value="PIN domain-like"/>
    <property type="match status" value="1"/>
</dbReference>
<gene>
    <name evidence="3" type="ORF">DFP72DRAFT_1076312</name>
</gene>